<dbReference type="EMBL" id="CADCUB010000158">
    <property type="protein sequence ID" value="CAA9355780.1"/>
    <property type="molecule type" value="Genomic_DNA"/>
</dbReference>
<dbReference type="Pfam" id="PF25587">
    <property type="entry name" value="Rv2743c"/>
    <property type="match status" value="1"/>
</dbReference>
<proteinExistence type="predicted"/>
<organism evidence="1">
    <name type="scientific">uncultured Frankineae bacterium</name>
    <dbReference type="NCBI Taxonomy" id="437475"/>
    <lineage>
        <taxon>Bacteria</taxon>
        <taxon>Bacillati</taxon>
        <taxon>Actinomycetota</taxon>
        <taxon>Actinomycetes</taxon>
        <taxon>Frankiales</taxon>
        <taxon>environmental samples</taxon>
    </lineage>
</organism>
<evidence type="ECO:0000313" key="1">
    <source>
        <dbReference type="EMBL" id="CAA9355780.1"/>
    </source>
</evidence>
<accession>A0A6J4MCU1</accession>
<gene>
    <name evidence="1" type="ORF">AVDCRST_MAG07-3534</name>
</gene>
<sequence length="234" mass="24834">MTVFEPDRRLAKRLTREARLAAQASAHAHAKQVRAARRVERARLRARRALPWQGGTVVASTALVVAGAGPDQALGVVGLLALVAGVRSVAALLRPPPQAVPALPPTPPVAPPPDPRSAAWPAVRRLEGVRYELVRLIPLVAPVGRAVADEAWRAAGEADAALRWQAARLAAVEPHRGAEPELMRPLYAGVQAQERLVVAVADLVAASADPMATRRLQDATDALHGLAQGLREVR</sequence>
<name>A0A6J4MCU1_9ACTN</name>
<reference evidence="1" key="1">
    <citation type="submission" date="2020-02" db="EMBL/GenBank/DDBJ databases">
        <authorList>
            <person name="Meier V. D."/>
        </authorList>
    </citation>
    <scope>NUCLEOTIDE SEQUENCE</scope>
    <source>
        <strain evidence="1">AVDCRST_MAG07</strain>
    </source>
</reference>
<dbReference type="InterPro" id="IPR057952">
    <property type="entry name" value="Rv2743c-like"/>
</dbReference>
<dbReference type="AlphaFoldDB" id="A0A6J4MCU1"/>
<dbReference type="NCBIfam" id="NF047839">
    <property type="entry name" value="PspM_Rv2743c"/>
    <property type="match status" value="1"/>
</dbReference>
<protein>
    <submittedName>
        <fullName evidence="1">Uncharacterized protein</fullName>
    </submittedName>
</protein>